<sequence length="67" mass="6999">MPVGVARVLVGDLAEAGYLHVHLPPPTSPDGRPEVPVVLVDGRDADAARAALVGLVEHSLQRVTMPI</sequence>
<accession>A0A6J4QV17</accession>
<name>A0A6J4QV17_9PSEU</name>
<organism evidence="1">
    <name type="scientific">uncultured Pseudonocardia sp</name>
    <dbReference type="NCBI Taxonomy" id="211455"/>
    <lineage>
        <taxon>Bacteria</taxon>
        <taxon>Bacillati</taxon>
        <taxon>Actinomycetota</taxon>
        <taxon>Actinomycetes</taxon>
        <taxon>Pseudonocardiales</taxon>
        <taxon>Pseudonocardiaceae</taxon>
        <taxon>Pseudonocardia</taxon>
        <taxon>environmental samples</taxon>
    </lineage>
</organism>
<reference evidence="1" key="1">
    <citation type="submission" date="2020-02" db="EMBL/GenBank/DDBJ databases">
        <authorList>
            <person name="Meier V. D."/>
        </authorList>
    </citation>
    <scope>NUCLEOTIDE SEQUENCE</scope>
    <source>
        <strain evidence="1">AVDCRST_MAG66</strain>
    </source>
</reference>
<gene>
    <name evidence="1" type="ORF">AVDCRST_MAG66-4656</name>
</gene>
<dbReference type="AlphaFoldDB" id="A0A6J4QV17"/>
<protein>
    <submittedName>
        <fullName evidence="1">Uncharacterized protein</fullName>
    </submittedName>
</protein>
<dbReference type="InterPro" id="IPR007995">
    <property type="entry name" value="DUF742"/>
</dbReference>
<dbReference type="EMBL" id="CADCUS010000626">
    <property type="protein sequence ID" value="CAA9448519.1"/>
    <property type="molecule type" value="Genomic_DNA"/>
</dbReference>
<proteinExistence type="predicted"/>
<evidence type="ECO:0000313" key="1">
    <source>
        <dbReference type="EMBL" id="CAA9448519.1"/>
    </source>
</evidence>
<dbReference type="Pfam" id="PF05331">
    <property type="entry name" value="DUF742"/>
    <property type="match status" value="1"/>
</dbReference>